<reference evidence="3" key="1">
    <citation type="submission" date="2025-08" db="UniProtKB">
        <authorList>
            <consortium name="RefSeq"/>
        </authorList>
    </citation>
    <scope>IDENTIFICATION</scope>
</reference>
<feature type="compositionally biased region" description="Pro residues" evidence="1">
    <location>
        <begin position="9"/>
        <end position="18"/>
    </location>
</feature>
<organism evidence="2 3">
    <name type="scientific">Cottoperca gobio</name>
    <name type="common">Frogmouth</name>
    <name type="synonym">Aphritis gobio</name>
    <dbReference type="NCBI Taxonomy" id="56716"/>
    <lineage>
        <taxon>Eukaryota</taxon>
        <taxon>Metazoa</taxon>
        <taxon>Chordata</taxon>
        <taxon>Craniata</taxon>
        <taxon>Vertebrata</taxon>
        <taxon>Euteleostomi</taxon>
        <taxon>Actinopterygii</taxon>
        <taxon>Neopterygii</taxon>
        <taxon>Teleostei</taxon>
        <taxon>Neoteleostei</taxon>
        <taxon>Acanthomorphata</taxon>
        <taxon>Eupercaria</taxon>
        <taxon>Perciformes</taxon>
        <taxon>Notothenioidei</taxon>
        <taxon>Bovichtidae</taxon>
        <taxon>Cottoperca</taxon>
    </lineage>
</organism>
<sequence>MTALLRTFPPTPKAPRPPASLQCSALSLQPSPDFHTRPSLRPAQLGETSPTTRGRPAGLSPGTRCTTVDPPTRESTQNKQCSWSSRLVTAALKNLLWRRVLRLCAAAASGTS</sequence>
<dbReference type="RefSeq" id="XP_029304514.1">
    <property type="nucleotide sequence ID" value="XM_029448654.1"/>
</dbReference>
<accession>A0A6J2R2I3</accession>
<feature type="compositionally biased region" description="Polar residues" evidence="1">
    <location>
        <begin position="21"/>
        <end position="30"/>
    </location>
</feature>
<keyword evidence="2" id="KW-1185">Reference proteome</keyword>
<proteinExistence type="predicted"/>
<protein>
    <submittedName>
        <fullName evidence="3">Uncharacterized protein LOC115019212 isoform X3</fullName>
    </submittedName>
</protein>
<dbReference type="Proteomes" id="UP000504630">
    <property type="component" value="Chromosome 14"/>
</dbReference>
<evidence type="ECO:0000313" key="2">
    <source>
        <dbReference type="Proteomes" id="UP000504630"/>
    </source>
</evidence>
<dbReference type="GeneID" id="115019212"/>
<gene>
    <name evidence="3" type="primary">LOC115019212</name>
</gene>
<feature type="region of interest" description="Disordered" evidence="1">
    <location>
        <begin position="1"/>
        <end position="81"/>
    </location>
</feature>
<evidence type="ECO:0000256" key="1">
    <source>
        <dbReference type="SAM" id="MobiDB-lite"/>
    </source>
</evidence>
<evidence type="ECO:0000313" key="3">
    <source>
        <dbReference type="RefSeq" id="XP_029304514.1"/>
    </source>
</evidence>
<dbReference type="AlphaFoldDB" id="A0A6J2R2I3"/>
<name>A0A6J2R2I3_COTGO</name>